<proteinExistence type="predicted"/>
<evidence type="ECO:0000313" key="1">
    <source>
        <dbReference type="Ensembl" id="ENSEASP00005014506.1"/>
    </source>
</evidence>
<sequence>VFVVNLGRWKRPKCPSIHECINKIQYIHTMEYYSNLKMKEILIYVTTWMNIANIMLSEISQTQKDEYYVLSSGS</sequence>
<reference evidence="1" key="1">
    <citation type="submission" date="2023-03" db="UniProtKB">
        <authorList>
            <consortium name="Ensembl"/>
        </authorList>
    </citation>
    <scope>IDENTIFICATION</scope>
</reference>
<dbReference type="Ensembl" id="ENSEAST00005015761.1">
    <property type="protein sequence ID" value="ENSEASP00005014506.1"/>
    <property type="gene ID" value="ENSEASG00005010100.1"/>
</dbReference>
<dbReference type="AlphaFoldDB" id="A0A8C4LQP8"/>
<dbReference type="OMA" id="PSIHECI"/>
<name>A0A8C4LQP8_EQUAS</name>
<protein>
    <submittedName>
        <fullName evidence="1">Uncharacterized protein</fullName>
    </submittedName>
</protein>
<accession>A0A8C4LQP8</accession>
<organism evidence="1">
    <name type="scientific">Equus asinus asinus</name>
    <dbReference type="NCBI Taxonomy" id="83772"/>
    <lineage>
        <taxon>Eukaryota</taxon>
        <taxon>Metazoa</taxon>
        <taxon>Chordata</taxon>
        <taxon>Craniata</taxon>
        <taxon>Vertebrata</taxon>
        <taxon>Euteleostomi</taxon>
        <taxon>Mammalia</taxon>
        <taxon>Eutheria</taxon>
        <taxon>Laurasiatheria</taxon>
        <taxon>Perissodactyla</taxon>
        <taxon>Equidae</taxon>
        <taxon>Equus</taxon>
    </lineage>
</organism>